<accession>A0A3D9FII7</accession>
<dbReference type="Proteomes" id="UP000256310">
    <property type="component" value="Unassembled WGS sequence"/>
</dbReference>
<dbReference type="InterPro" id="IPR001647">
    <property type="entry name" value="HTH_TetR"/>
</dbReference>
<dbReference type="EMBL" id="QRDP01000004">
    <property type="protein sequence ID" value="RED17595.1"/>
    <property type="molecule type" value="Genomic_DNA"/>
</dbReference>
<reference evidence="3 4" key="1">
    <citation type="submission" date="2018-07" db="EMBL/GenBank/DDBJ databases">
        <title>Genomic Encyclopedia of Type Strains, Phase IV (KMG-IV): sequencing the most valuable type-strain genomes for metagenomic binning, comparative biology and taxonomic classification.</title>
        <authorList>
            <person name="Goeker M."/>
        </authorList>
    </citation>
    <scope>NUCLEOTIDE SEQUENCE [LARGE SCALE GENOMIC DNA]</scope>
    <source>
        <strain evidence="3 4">DSM 26725</strain>
    </source>
</reference>
<dbReference type="GO" id="GO:0003677">
    <property type="term" value="F:DNA binding"/>
    <property type="evidence" value="ECO:0007669"/>
    <property type="project" value="UniProtKB-KW"/>
</dbReference>
<protein>
    <submittedName>
        <fullName evidence="3">TetR family transcriptional regulator</fullName>
    </submittedName>
</protein>
<gene>
    <name evidence="3" type="ORF">DFR46_2645</name>
</gene>
<dbReference type="Pfam" id="PF00440">
    <property type="entry name" value="TetR_N"/>
    <property type="match status" value="1"/>
</dbReference>
<evidence type="ECO:0000313" key="4">
    <source>
        <dbReference type="Proteomes" id="UP000256310"/>
    </source>
</evidence>
<evidence type="ECO:0000256" key="1">
    <source>
        <dbReference type="ARBA" id="ARBA00023125"/>
    </source>
</evidence>
<evidence type="ECO:0000259" key="2">
    <source>
        <dbReference type="Pfam" id="PF00440"/>
    </source>
</evidence>
<proteinExistence type="predicted"/>
<sequence length="190" mass="20159">MARSSTFEDSLIFAAVGSSLARTGAVTLQAIVADTGVSIGSLYHRYGSRETLLAMTWLDAVRAFQAKFREALESGADDAGERAALATPQFCRTDNARAIVLACCRQAEFASSTISGELQEAIASANDEAIMALRRFAATRGYSVDACRLGLVAFPLAAVRLYLPDKPIPASIDAYVANAFRAIVGTGERV</sequence>
<organism evidence="3 4">
    <name type="scientific">Parasphingopyxis lamellibrachiae</name>
    <dbReference type="NCBI Taxonomy" id="680125"/>
    <lineage>
        <taxon>Bacteria</taxon>
        <taxon>Pseudomonadati</taxon>
        <taxon>Pseudomonadota</taxon>
        <taxon>Alphaproteobacteria</taxon>
        <taxon>Sphingomonadales</taxon>
        <taxon>Sphingomonadaceae</taxon>
        <taxon>Parasphingopyxis</taxon>
    </lineage>
</organism>
<dbReference type="RefSeq" id="WP_116236847.1">
    <property type="nucleotide sequence ID" value="NZ_QRDP01000004.1"/>
</dbReference>
<dbReference type="InterPro" id="IPR009057">
    <property type="entry name" value="Homeodomain-like_sf"/>
</dbReference>
<dbReference type="AlphaFoldDB" id="A0A3D9FII7"/>
<keyword evidence="4" id="KW-1185">Reference proteome</keyword>
<dbReference type="OrthoDB" id="9805134at2"/>
<dbReference type="Gene3D" id="1.10.357.10">
    <property type="entry name" value="Tetracycline Repressor, domain 2"/>
    <property type="match status" value="1"/>
</dbReference>
<dbReference type="SUPFAM" id="SSF46689">
    <property type="entry name" value="Homeodomain-like"/>
    <property type="match status" value="1"/>
</dbReference>
<name>A0A3D9FII7_9SPHN</name>
<keyword evidence="1" id="KW-0238">DNA-binding</keyword>
<evidence type="ECO:0000313" key="3">
    <source>
        <dbReference type="EMBL" id="RED17595.1"/>
    </source>
</evidence>
<feature type="domain" description="HTH tetR-type" evidence="2">
    <location>
        <begin position="25"/>
        <end position="54"/>
    </location>
</feature>
<comment type="caution">
    <text evidence="3">The sequence shown here is derived from an EMBL/GenBank/DDBJ whole genome shotgun (WGS) entry which is preliminary data.</text>
</comment>